<reference evidence="2 3" key="1">
    <citation type="submission" date="2020-08" db="EMBL/GenBank/DDBJ databases">
        <title>Genomic Encyclopedia of Type Strains, Phase IV (KMG-IV): sequencing the most valuable type-strain genomes for metagenomic binning, comparative biology and taxonomic classification.</title>
        <authorList>
            <person name="Goeker M."/>
        </authorList>
    </citation>
    <scope>NUCLEOTIDE SEQUENCE [LARGE SCALE GENOMIC DNA]</scope>
    <source>
        <strain evidence="2 3">DSM 18233</strain>
    </source>
</reference>
<dbReference type="AlphaFoldDB" id="A0A840RJ34"/>
<comment type="caution">
    <text evidence="2">The sequence shown here is derived from an EMBL/GenBank/DDBJ whole genome shotgun (WGS) entry which is preliminary data.</text>
</comment>
<proteinExistence type="predicted"/>
<dbReference type="EMBL" id="JACHHN010000006">
    <property type="protein sequence ID" value="MBB5192490.1"/>
    <property type="molecule type" value="Genomic_DNA"/>
</dbReference>
<evidence type="ECO:0008006" key="4">
    <source>
        <dbReference type="Google" id="ProtNLM"/>
    </source>
</evidence>
<evidence type="ECO:0000313" key="2">
    <source>
        <dbReference type="EMBL" id="MBB5192490.1"/>
    </source>
</evidence>
<organism evidence="2 3">
    <name type="scientific">Silvimonas terrae</name>
    <dbReference type="NCBI Taxonomy" id="300266"/>
    <lineage>
        <taxon>Bacteria</taxon>
        <taxon>Pseudomonadati</taxon>
        <taxon>Pseudomonadota</taxon>
        <taxon>Betaproteobacteria</taxon>
        <taxon>Neisseriales</taxon>
        <taxon>Chitinibacteraceae</taxon>
        <taxon>Silvimonas</taxon>
    </lineage>
</organism>
<evidence type="ECO:0000313" key="3">
    <source>
        <dbReference type="Proteomes" id="UP000543030"/>
    </source>
</evidence>
<evidence type="ECO:0000256" key="1">
    <source>
        <dbReference type="SAM" id="MobiDB-lite"/>
    </source>
</evidence>
<accession>A0A840RJ34</accession>
<dbReference type="RefSeq" id="WP_184102153.1">
    <property type="nucleotide sequence ID" value="NZ_JACHHN010000006.1"/>
</dbReference>
<feature type="region of interest" description="Disordered" evidence="1">
    <location>
        <begin position="215"/>
        <end position="236"/>
    </location>
</feature>
<name>A0A840RJ34_9NEIS</name>
<keyword evidence="3" id="KW-1185">Reference proteome</keyword>
<dbReference type="Proteomes" id="UP000543030">
    <property type="component" value="Unassembled WGS sequence"/>
</dbReference>
<gene>
    <name evidence="2" type="ORF">HNQ50_003231</name>
</gene>
<sequence>MDQALNILVARLLAHRFLPRKDPLARRALVDEVFRESLERRLEECGLQLLENPYAEHIAVGLKPEMEEWVFGEGENWLSNNMGLPRDAIALLVVVWALIILPKRERQIARASTAGDTQTDMFGTEKPIARGEEVAPGVPEDAVYADFGKKLGGKSRFSMNLGQLAKLGFVIRRNKMIHEGPLLDLMIDYARLAPRIIEGALAEVLKLTGTRIAVDDDASGEDDPENTTETAAGEEV</sequence>
<protein>
    <recommendedName>
        <fullName evidence="4">DUF4194 domain-containing protein</fullName>
    </recommendedName>
</protein>